<evidence type="ECO:0000313" key="1">
    <source>
        <dbReference type="EMBL" id="SKB49694.1"/>
    </source>
</evidence>
<dbReference type="OrthoDB" id="5342145at2"/>
<gene>
    <name evidence="1" type="ORF">SAMN05660776_1410</name>
</gene>
<accession>A0A1T5BRA6</accession>
<keyword evidence="2" id="KW-1185">Reference proteome</keyword>
<evidence type="ECO:0008006" key="3">
    <source>
        <dbReference type="Google" id="ProtNLM"/>
    </source>
</evidence>
<evidence type="ECO:0000313" key="2">
    <source>
        <dbReference type="Proteomes" id="UP000190230"/>
    </source>
</evidence>
<dbReference type="EMBL" id="FUYY01000002">
    <property type="protein sequence ID" value="SKB49694.1"/>
    <property type="molecule type" value="Genomic_DNA"/>
</dbReference>
<protein>
    <recommendedName>
        <fullName evidence="3">DUF3095 domain-containing protein</fullName>
    </recommendedName>
</protein>
<dbReference type="Pfam" id="PF11294">
    <property type="entry name" value="DUF3095"/>
    <property type="match status" value="1"/>
</dbReference>
<name>A0A1T5BRA6_9FLAO</name>
<sequence>MQATSTSFYSDLKVHGISISSLIGDKDNFASIPEDWYILVADIRNSTQAVKNGAHNQVNLVATGCVIAILNLAEAYGINVPFFFGGDGATFLVPNSIREKSLTVLDKHNKNTRKNFGFSLAIGSIRIEEIYNKNIDLKVARVKANEVLNIPVVLGNGLHYAEEIIKNEQFSEQFIADETALNLSGMECKWDKVKPPNSNQEVISLIISGCEEADFSRIYSKIMATIDEIYGSIGRRKPISVKKLKIKSGLKRIKDEMKTKLGKWSFPEFIRSFMVANFGELYLKNTNAGQNYLQKLVELSDNLTLDGRINTVITGTSDQRKKLIAYLDKLENLKLIKYGYHVSQESIMSCYVKDMSTDQHIHFIDGGNGGYTKAANQLKLKFQN</sequence>
<dbReference type="InterPro" id="IPR021445">
    <property type="entry name" value="DUF3095"/>
</dbReference>
<dbReference type="STRING" id="241145.SAMN05660776_1410"/>
<dbReference type="RefSeq" id="WP_079720070.1">
    <property type="nucleotide sequence ID" value="NZ_FUYY01000002.1"/>
</dbReference>
<dbReference type="Proteomes" id="UP000190230">
    <property type="component" value="Unassembled WGS sequence"/>
</dbReference>
<organism evidence="1 2">
    <name type="scientific">Salegentibacter holothuriorum</name>
    <dbReference type="NCBI Taxonomy" id="241145"/>
    <lineage>
        <taxon>Bacteria</taxon>
        <taxon>Pseudomonadati</taxon>
        <taxon>Bacteroidota</taxon>
        <taxon>Flavobacteriia</taxon>
        <taxon>Flavobacteriales</taxon>
        <taxon>Flavobacteriaceae</taxon>
        <taxon>Salegentibacter</taxon>
    </lineage>
</organism>
<proteinExistence type="predicted"/>
<dbReference type="AlphaFoldDB" id="A0A1T5BRA6"/>
<reference evidence="2" key="1">
    <citation type="submission" date="2017-02" db="EMBL/GenBank/DDBJ databases">
        <authorList>
            <person name="Varghese N."/>
            <person name="Submissions S."/>
        </authorList>
    </citation>
    <scope>NUCLEOTIDE SEQUENCE [LARGE SCALE GENOMIC DNA]</scope>
    <source>
        <strain evidence="2">DSM 23405</strain>
    </source>
</reference>